<protein>
    <submittedName>
        <fullName evidence="1">Uncharacterized protein</fullName>
    </submittedName>
</protein>
<dbReference type="EMBL" id="JADNRY010000212">
    <property type="protein sequence ID" value="KAF9061170.1"/>
    <property type="molecule type" value="Genomic_DNA"/>
</dbReference>
<dbReference type="AlphaFoldDB" id="A0A9P5TZ48"/>
<organism evidence="1 2">
    <name type="scientific">Rhodocollybia butyracea</name>
    <dbReference type="NCBI Taxonomy" id="206335"/>
    <lineage>
        <taxon>Eukaryota</taxon>
        <taxon>Fungi</taxon>
        <taxon>Dikarya</taxon>
        <taxon>Basidiomycota</taxon>
        <taxon>Agaricomycotina</taxon>
        <taxon>Agaricomycetes</taxon>
        <taxon>Agaricomycetidae</taxon>
        <taxon>Agaricales</taxon>
        <taxon>Marasmiineae</taxon>
        <taxon>Omphalotaceae</taxon>
        <taxon>Rhodocollybia</taxon>
    </lineage>
</organism>
<comment type="caution">
    <text evidence="1">The sequence shown here is derived from an EMBL/GenBank/DDBJ whole genome shotgun (WGS) entry which is preliminary data.</text>
</comment>
<evidence type="ECO:0000313" key="2">
    <source>
        <dbReference type="Proteomes" id="UP000772434"/>
    </source>
</evidence>
<sequence>MTHRSPNHVISDSDMPISRAITSQTFPSTAVNSGSCNSGQLAGRGDFSVSGIGGNDSRKEKQAYSVSDNFDIEMNSYSSSEIKSPLLSANHIYWNLEWYYLCFTVSKLQLNSTGDRRADRGMRVEILSVATRVPRAVALELNWQSNG</sequence>
<reference evidence="1" key="1">
    <citation type="submission" date="2020-11" db="EMBL/GenBank/DDBJ databases">
        <authorList>
            <consortium name="DOE Joint Genome Institute"/>
            <person name="Ahrendt S."/>
            <person name="Riley R."/>
            <person name="Andreopoulos W."/>
            <person name="Labutti K."/>
            <person name="Pangilinan J."/>
            <person name="Ruiz-Duenas F.J."/>
            <person name="Barrasa J.M."/>
            <person name="Sanchez-Garcia M."/>
            <person name="Camarero S."/>
            <person name="Miyauchi S."/>
            <person name="Serrano A."/>
            <person name="Linde D."/>
            <person name="Babiker R."/>
            <person name="Drula E."/>
            <person name="Ayuso-Fernandez I."/>
            <person name="Pacheco R."/>
            <person name="Padilla G."/>
            <person name="Ferreira P."/>
            <person name="Barriuso J."/>
            <person name="Kellner H."/>
            <person name="Castanera R."/>
            <person name="Alfaro M."/>
            <person name="Ramirez L."/>
            <person name="Pisabarro A.G."/>
            <person name="Kuo A."/>
            <person name="Tritt A."/>
            <person name="Lipzen A."/>
            <person name="He G."/>
            <person name="Yan M."/>
            <person name="Ng V."/>
            <person name="Cullen D."/>
            <person name="Martin F."/>
            <person name="Rosso M.-N."/>
            <person name="Henrissat B."/>
            <person name="Hibbett D."/>
            <person name="Martinez A.T."/>
            <person name="Grigoriev I.V."/>
        </authorList>
    </citation>
    <scope>NUCLEOTIDE SEQUENCE</scope>
    <source>
        <strain evidence="1">AH 40177</strain>
    </source>
</reference>
<name>A0A9P5TZ48_9AGAR</name>
<dbReference type="Proteomes" id="UP000772434">
    <property type="component" value="Unassembled WGS sequence"/>
</dbReference>
<accession>A0A9P5TZ48</accession>
<evidence type="ECO:0000313" key="1">
    <source>
        <dbReference type="EMBL" id="KAF9061170.1"/>
    </source>
</evidence>
<gene>
    <name evidence="1" type="ORF">BDP27DRAFT_1406833</name>
</gene>
<proteinExistence type="predicted"/>
<keyword evidence="2" id="KW-1185">Reference proteome</keyword>